<reference evidence="2" key="1">
    <citation type="submission" date="2022-02" db="EMBL/GenBank/DDBJ databases">
        <authorList>
            <person name="Giguere J D."/>
        </authorList>
    </citation>
    <scope>NUCLEOTIDE SEQUENCE</scope>
    <source>
        <strain evidence="2">CCAP 1055/1</strain>
    </source>
</reference>
<evidence type="ECO:0000313" key="2">
    <source>
        <dbReference type="EMBL" id="CAG9285984.1"/>
    </source>
</evidence>
<dbReference type="Proteomes" id="UP000836788">
    <property type="component" value="Chromosome 21"/>
</dbReference>
<dbReference type="GO" id="GO:0004674">
    <property type="term" value="F:protein serine/threonine kinase activity"/>
    <property type="evidence" value="ECO:0007669"/>
    <property type="project" value="TreeGrafter"/>
</dbReference>
<protein>
    <recommendedName>
        <fullName evidence="1">Protein kinase domain-containing protein</fullName>
    </recommendedName>
</protein>
<dbReference type="InterPro" id="IPR000719">
    <property type="entry name" value="Prot_kinase_dom"/>
</dbReference>
<dbReference type="SUPFAM" id="SSF56112">
    <property type="entry name" value="Protein kinase-like (PK-like)"/>
    <property type="match status" value="1"/>
</dbReference>
<dbReference type="EMBL" id="OU594962">
    <property type="protein sequence ID" value="CAG9285984.1"/>
    <property type="molecule type" value="Genomic_DNA"/>
</dbReference>
<feature type="domain" description="Protein kinase" evidence="1">
    <location>
        <begin position="1"/>
        <end position="240"/>
    </location>
</feature>
<proteinExistence type="predicted"/>
<dbReference type="PROSITE" id="PS50011">
    <property type="entry name" value="PROTEIN_KINASE_DOM"/>
    <property type="match status" value="1"/>
</dbReference>
<dbReference type="InterPro" id="IPR011009">
    <property type="entry name" value="Kinase-like_dom_sf"/>
</dbReference>
<dbReference type="GO" id="GO:0005524">
    <property type="term" value="F:ATP binding"/>
    <property type="evidence" value="ECO:0007669"/>
    <property type="project" value="InterPro"/>
</dbReference>
<accession>A0A8J9X8D9</accession>
<dbReference type="PANTHER" id="PTHR44329:SF214">
    <property type="entry name" value="PROTEIN KINASE DOMAIN-CONTAINING PROTEIN"/>
    <property type="match status" value="1"/>
</dbReference>
<dbReference type="InterPro" id="IPR051681">
    <property type="entry name" value="Ser/Thr_Kinases-Pseudokinases"/>
</dbReference>
<dbReference type="Pfam" id="PF00069">
    <property type="entry name" value="Pkinase"/>
    <property type="match status" value="1"/>
</dbReference>
<sequence length="260" mass="30237">MEKLSSSPRIVDMYGYCASSIVAEAMPTDITTQLVPGDKDQYDRGRMKQKDLDKLQTTDVYPLNNFTAIEKLNLALTMAESLADLHGFEGGVIVHGDYHPDQHLLSDKGQLKLNDFNNGEFLHWNDVDERYCYYSRQFGGTYKAPEEFSGGYCNQEVDTWSFGNNIYGLLTGLYPMYETYSHSEVRERFLNHELPYVDPRYRSRSYIEGRLVEIMEKCWAYEPEDRASIFDVVIFLRETLRKHEAEQRELLKKHGAHQQV</sequence>
<dbReference type="Gene3D" id="1.10.510.10">
    <property type="entry name" value="Transferase(Phosphotransferase) domain 1"/>
    <property type="match status" value="1"/>
</dbReference>
<dbReference type="AlphaFoldDB" id="A0A8J9X8D9"/>
<organism evidence="2">
    <name type="scientific">Phaeodactylum tricornutum</name>
    <name type="common">Diatom</name>
    <dbReference type="NCBI Taxonomy" id="2850"/>
    <lineage>
        <taxon>Eukaryota</taxon>
        <taxon>Sar</taxon>
        <taxon>Stramenopiles</taxon>
        <taxon>Ochrophyta</taxon>
        <taxon>Bacillariophyta</taxon>
        <taxon>Bacillariophyceae</taxon>
        <taxon>Bacillariophycidae</taxon>
        <taxon>Naviculales</taxon>
        <taxon>Phaeodactylaceae</taxon>
        <taxon>Phaeodactylum</taxon>
    </lineage>
</organism>
<gene>
    <name evidence="2" type="ORF">PTTT1_LOCUS30842</name>
</gene>
<name>A0A8J9X8D9_PHATR</name>
<dbReference type="PANTHER" id="PTHR44329">
    <property type="entry name" value="SERINE/THREONINE-PROTEIN KINASE TNNI3K-RELATED"/>
    <property type="match status" value="1"/>
</dbReference>
<evidence type="ECO:0000259" key="1">
    <source>
        <dbReference type="PROSITE" id="PS50011"/>
    </source>
</evidence>